<dbReference type="EMBL" id="JACYXI010000002">
    <property type="protein sequence ID" value="MBD8890957.1"/>
    <property type="molecule type" value="Genomic_DNA"/>
</dbReference>
<gene>
    <name evidence="1" type="ORF">IG616_05330</name>
</gene>
<evidence type="ECO:0000313" key="1">
    <source>
        <dbReference type="EMBL" id="MBD8890957.1"/>
    </source>
</evidence>
<sequence>MASEPAPYTHVLNVSGMPCASRRTAVLLAFEALLPGQSFEIVNDRDWHVHSLLWSRPPRLVDGAALCVTPDMRALAE</sequence>
<name>A0ABR9CJE9_9HYPH</name>
<dbReference type="RefSeq" id="WP_192147092.1">
    <property type="nucleotide sequence ID" value="NZ_JACYXI010000002.1"/>
</dbReference>
<dbReference type="Proteomes" id="UP000632063">
    <property type="component" value="Unassembled WGS sequence"/>
</dbReference>
<accession>A0ABR9CJE9</accession>
<reference evidence="1 2" key="2">
    <citation type="journal article" date="2021" name="Int. J. Syst. Evol. Microbiol.">
        <title>Roseibium litorale sp. nov., isolated from a tidal flat sediment and proposal for the reclassification of Labrenzia polysiphoniae as Roseibium polysiphoniae comb. nov.</title>
        <authorList>
            <person name="Liu Y."/>
            <person name="Pei T."/>
            <person name="Du J."/>
            <person name="Chao M."/>
            <person name="Deng M.R."/>
            <person name="Zhu H."/>
        </authorList>
    </citation>
    <scope>NUCLEOTIDE SEQUENCE [LARGE SCALE GENOMIC DNA]</scope>
    <source>
        <strain evidence="1 2">4C16A</strain>
    </source>
</reference>
<organism evidence="1 2">
    <name type="scientific">Roseibium litorale</name>
    <dbReference type="NCBI Taxonomy" id="2803841"/>
    <lineage>
        <taxon>Bacteria</taxon>
        <taxon>Pseudomonadati</taxon>
        <taxon>Pseudomonadota</taxon>
        <taxon>Alphaproteobacteria</taxon>
        <taxon>Hyphomicrobiales</taxon>
        <taxon>Stappiaceae</taxon>
        <taxon>Roseibium</taxon>
    </lineage>
</organism>
<protein>
    <submittedName>
        <fullName evidence="1">DUF2249 domain-containing protein</fullName>
    </submittedName>
</protein>
<keyword evidence="2" id="KW-1185">Reference proteome</keyword>
<proteinExistence type="predicted"/>
<evidence type="ECO:0000313" key="2">
    <source>
        <dbReference type="Proteomes" id="UP000632063"/>
    </source>
</evidence>
<reference evidence="2" key="1">
    <citation type="submission" date="2020-09" db="EMBL/GenBank/DDBJ databases">
        <title>The genome sequence of strain Labrenzia suaedae 4C16A.</title>
        <authorList>
            <person name="Liu Y."/>
        </authorList>
    </citation>
    <scope>NUCLEOTIDE SEQUENCE [LARGE SCALE GENOMIC DNA]</scope>
    <source>
        <strain evidence="2">4C16A</strain>
    </source>
</reference>
<comment type="caution">
    <text evidence="1">The sequence shown here is derived from an EMBL/GenBank/DDBJ whole genome shotgun (WGS) entry which is preliminary data.</text>
</comment>